<proteinExistence type="predicted"/>
<dbReference type="AlphaFoldDB" id="T1GU52"/>
<dbReference type="Proteomes" id="UP000015102">
    <property type="component" value="Unassembled WGS sequence"/>
</dbReference>
<sequence>MTNMIERSKKKLIRNVSRGILVATVRNTEPKGRRPQCYTGKRSKEKEETHKLEVWRESNRKFCQDVIKRRNGYTPLTSFCNDKSGKLITENR</sequence>
<organism evidence="1 2">
    <name type="scientific">Megaselia scalaris</name>
    <name type="common">Humpbacked fly</name>
    <name type="synonym">Phora scalaris</name>
    <dbReference type="NCBI Taxonomy" id="36166"/>
    <lineage>
        <taxon>Eukaryota</taxon>
        <taxon>Metazoa</taxon>
        <taxon>Ecdysozoa</taxon>
        <taxon>Arthropoda</taxon>
        <taxon>Hexapoda</taxon>
        <taxon>Insecta</taxon>
        <taxon>Pterygota</taxon>
        <taxon>Neoptera</taxon>
        <taxon>Endopterygota</taxon>
        <taxon>Diptera</taxon>
        <taxon>Brachycera</taxon>
        <taxon>Muscomorpha</taxon>
        <taxon>Platypezoidea</taxon>
        <taxon>Phoridae</taxon>
        <taxon>Megaseliini</taxon>
        <taxon>Megaselia</taxon>
    </lineage>
</organism>
<dbReference type="EMBL" id="CAQQ02072558">
    <property type="status" value="NOT_ANNOTATED_CDS"/>
    <property type="molecule type" value="Genomic_DNA"/>
</dbReference>
<reference evidence="2" key="1">
    <citation type="submission" date="2013-02" db="EMBL/GenBank/DDBJ databases">
        <authorList>
            <person name="Hughes D."/>
        </authorList>
    </citation>
    <scope>NUCLEOTIDE SEQUENCE</scope>
    <source>
        <strain>Durham</strain>
        <strain evidence="2">NC isolate 2 -- Noor lab</strain>
    </source>
</reference>
<dbReference type="EnsemblMetazoa" id="MESCA007260-RA">
    <property type="protein sequence ID" value="MESCA007260-PA"/>
    <property type="gene ID" value="MESCA007260"/>
</dbReference>
<protein>
    <submittedName>
        <fullName evidence="1">Uncharacterized protein</fullName>
    </submittedName>
</protein>
<reference evidence="1" key="2">
    <citation type="submission" date="2015-06" db="UniProtKB">
        <authorList>
            <consortium name="EnsemblMetazoa"/>
        </authorList>
    </citation>
    <scope>IDENTIFICATION</scope>
</reference>
<name>T1GU52_MEGSC</name>
<dbReference type="HOGENOM" id="CLU_2419349_0_0_1"/>
<evidence type="ECO:0000313" key="2">
    <source>
        <dbReference type="Proteomes" id="UP000015102"/>
    </source>
</evidence>
<accession>T1GU52</accession>
<evidence type="ECO:0000313" key="1">
    <source>
        <dbReference type="EnsemblMetazoa" id="MESCA007260-PA"/>
    </source>
</evidence>
<keyword evidence="2" id="KW-1185">Reference proteome</keyword>